<reference evidence="2" key="1">
    <citation type="submission" date="2021-01" db="EMBL/GenBank/DDBJ databases">
        <authorList>
            <person name="Corre E."/>
            <person name="Pelletier E."/>
            <person name="Niang G."/>
            <person name="Scheremetjew M."/>
            <person name="Finn R."/>
            <person name="Kale V."/>
            <person name="Holt S."/>
            <person name="Cochrane G."/>
            <person name="Meng A."/>
            <person name="Brown T."/>
            <person name="Cohen L."/>
        </authorList>
    </citation>
    <scope>NUCLEOTIDE SEQUENCE</scope>
    <source>
        <strain evidence="2">RCC1693</strain>
    </source>
</reference>
<accession>A0A7S2C8H0</accession>
<proteinExistence type="predicted"/>
<feature type="signal peptide" evidence="1">
    <location>
        <begin position="1"/>
        <end position="17"/>
    </location>
</feature>
<organism evidence="2">
    <name type="scientific">Florenciella parvula</name>
    <dbReference type="NCBI Taxonomy" id="236787"/>
    <lineage>
        <taxon>Eukaryota</taxon>
        <taxon>Sar</taxon>
        <taxon>Stramenopiles</taxon>
        <taxon>Ochrophyta</taxon>
        <taxon>Dictyochophyceae</taxon>
        <taxon>Florenciellales</taxon>
        <taxon>Florenciella</taxon>
    </lineage>
</organism>
<dbReference type="AlphaFoldDB" id="A0A7S2C8H0"/>
<evidence type="ECO:0000256" key="1">
    <source>
        <dbReference type="SAM" id="SignalP"/>
    </source>
</evidence>
<feature type="chain" id="PRO_5031411527" description="Thioredoxin domain-containing protein" evidence="1">
    <location>
        <begin position="18"/>
        <end position="166"/>
    </location>
</feature>
<evidence type="ECO:0000313" key="2">
    <source>
        <dbReference type="EMBL" id="CAD9417946.1"/>
    </source>
</evidence>
<gene>
    <name evidence="2" type="ORF">FPAR1323_LOCUS9193</name>
</gene>
<dbReference type="EMBL" id="HBGT01017281">
    <property type="protein sequence ID" value="CAD9417946.1"/>
    <property type="molecule type" value="Transcribed_RNA"/>
</dbReference>
<evidence type="ECO:0008006" key="3">
    <source>
        <dbReference type="Google" id="ProtNLM"/>
    </source>
</evidence>
<sequence>MTLRLLTLLAVVVSAEAGWIPEGVAKYIPRRQEPNPRLLSFTGPDCDLCEDMIPSMREAERLTGRKIRTFNVGATTADYELFRGLDEGECGGLPFFYNRDTHKFICGPTSFDNLMMWAENGPSDEFLPPPPTPEEIATSMRVTGFWARVDRKFSAVKRMGQANMAK</sequence>
<name>A0A7S2C8H0_9STRA</name>
<keyword evidence="1" id="KW-0732">Signal</keyword>
<protein>
    <recommendedName>
        <fullName evidence="3">Thioredoxin domain-containing protein</fullName>
    </recommendedName>
</protein>